<dbReference type="Proteomes" id="UP001529510">
    <property type="component" value="Unassembled WGS sequence"/>
</dbReference>
<proteinExistence type="predicted"/>
<feature type="non-terminal residue" evidence="2">
    <location>
        <position position="1"/>
    </location>
</feature>
<dbReference type="EMBL" id="JAMKFB020000020">
    <property type="protein sequence ID" value="KAL0164984.1"/>
    <property type="molecule type" value="Genomic_DNA"/>
</dbReference>
<dbReference type="AlphaFoldDB" id="A0ABD0NSU8"/>
<keyword evidence="3" id="KW-1185">Reference proteome</keyword>
<keyword evidence="1" id="KW-0175">Coiled coil</keyword>
<gene>
    <name evidence="2" type="ORF">M9458_040737</name>
</gene>
<organism evidence="2 3">
    <name type="scientific">Cirrhinus mrigala</name>
    <name type="common">Mrigala</name>
    <dbReference type="NCBI Taxonomy" id="683832"/>
    <lineage>
        <taxon>Eukaryota</taxon>
        <taxon>Metazoa</taxon>
        <taxon>Chordata</taxon>
        <taxon>Craniata</taxon>
        <taxon>Vertebrata</taxon>
        <taxon>Euteleostomi</taxon>
        <taxon>Actinopterygii</taxon>
        <taxon>Neopterygii</taxon>
        <taxon>Teleostei</taxon>
        <taxon>Ostariophysi</taxon>
        <taxon>Cypriniformes</taxon>
        <taxon>Cyprinidae</taxon>
        <taxon>Labeoninae</taxon>
        <taxon>Labeonini</taxon>
        <taxon>Cirrhinus</taxon>
    </lineage>
</organism>
<evidence type="ECO:0000313" key="2">
    <source>
        <dbReference type="EMBL" id="KAL0164984.1"/>
    </source>
</evidence>
<reference evidence="2 3" key="1">
    <citation type="submission" date="2024-05" db="EMBL/GenBank/DDBJ databases">
        <title>Genome sequencing and assembly of Indian major carp, Cirrhinus mrigala (Hamilton, 1822).</title>
        <authorList>
            <person name="Mohindra V."/>
            <person name="Chowdhury L.M."/>
            <person name="Lal K."/>
            <person name="Jena J.K."/>
        </authorList>
    </citation>
    <scope>NUCLEOTIDE SEQUENCE [LARGE SCALE GENOMIC DNA]</scope>
    <source>
        <strain evidence="2">CM1030</strain>
        <tissue evidence="2">Blood</tissue>
    </source>
</reference>
<evidence type="ECO:0000256" key="1">
    <source>
        <dbReference type="SAM" id="Coils"/>
    </source>
</evidence>
<feature type="coiled-coil region" evidence="1">
    <location>
        <begin position="6"/>
        <end position="48"/>
    </location>
</feature>
<accession>A0ABD0NSU8</accession>
<protein>
    <submittedName>
        <fullName evidence="2">Uncharacterized protein</fullName>
    </submittedName>
</protein>
<name>A0ABD0NSU8_CIRMR</name>
<sequence>SIREEKQIYEKELMNLRAKYEEDTAHFKDSHSRALDELSRKHRAALENTQSISEKEKNRLLS</sequence>
<comment type="caution">
    <text evidence="2">The sequence shown here is derived from an EMBL/GenBank/DDBJ whole genome shotgun (WGS) entry which is preliminary data.</text>
</comment>
<feature type="non-terminal residue" evidence="2">
    <location>
        <position position="62"/>
    </location>
</feature>
<evidence type="ECO:0000313" key="3">
    <source>
        <dbReference type="Proteomes" id="UP001529510"/>
    </source>
</evidence>